<dbReference type="InParanoid" id="D8QNL0"/>
<feature type="compositionally biased region" description="Low complexity" evidence="1">
    <location>
        <begin position="274"/>
        <end position="285"/>
    </location>
</feature>
<name>D8QNL0_SELML</name>
<dbReference type="EMBL" id="GL377565">
    <property type="protein sequence ID" value="EFJ38122.1"/>
    <property type="molecule type" value="Genomic_DNA"/>
</dbReference>
<accession>D8QNL0</accession>
<keyword evidence="3" id="KW-1185">Reference proteome</keyword>
<dbReference type="PANTHER" id="PTHR33248">
    <property type="entry name" value="ZINC ION-BINDING PROTEIN"/>
    <property type="match status" value="1"/>
</dbReference>
<gene>
    <name evidence="2" type="ORF">SELMODRAFT_402959</name>
</gene>
<evidence type="ECO:0000313" key="2">
    <source>
        <dbReference type="EMBL" id="EFJ38122.1"/>
    </source>
</evidence>
<feature type="compositionally biased region" description="Low complexity" evidence="1">
    <location>
        <begin position="155"/>
        <end position="166"/>
    </location>
</feature>
<evidence type="ECO:0000313" key="3">
    <source>
        <dbReference type="Proteomes" id="UP000001514"/>
    </source>
</evidence>
<dbReference type="KEGG" id="smo:SELMODRAFT_402959"/>
<proteinExistence type="predicted"/>
<dbReference type="AlphaFoldDB" id="D8QNL0"/>
<evidence type="ECO:0000256" key="1">
    <source>
        <dbReference type="SAM" id="MobiDB-lite"/>
    </source>
</evidence>
<reference evidence="2 3" key="1">
    <citation type="journal article" date="2011" name="Science">
        <title>The Selaginella genome identifies genetic changes associated with the evolution of vascular plants.</title>
        <authorList>
            <person name="Banks J.A."/>
            <person name="Nishiyama T."/>
            <person name="Hasebe M."/>
            <person name="Bowman J.L."/>
            <person name="Gribskov M."/>
            <person name="dePamphilis C."/>
            <person name="Albert V.A."/>
            <person name="Aono N."/>
            <person name="Aoyama T."/>
            <person name="Ambrose B.A."/>
            <person name="Ashton N.W."/>
            <person name="Axtell M.J."/>
            <person name="Barker E."/>
            <person name="Barker M.S."/>
            <person name="Bennetzen J.L."/>
            <person name="Bonawitz N.D."/>
            <person name="Chapple C."/>
            <person name="Cheng C."/>
            <person name="Correa L.G."/>
            <person name="Dacre M."/>
            <person name="DeBarry J."/>
            <person name="Dreyer I."/>
            <person name="Elias M."/>
            <person name="Engstrom E.M."/>
            <person name="Estelle M."/>
            <person name="Feng L."/>
            <person name="Finet C."/>
            <person name="Floyd S.K."/>
            <person name="Frommer W.B."/>
            <person name="Fujita T."/>
            <person name="Gramzow L."/>
            <person name="Gutensohn M."/>
            <person name="Harholt J."/>
            <person name="Hattori M."/>
            <person name="Heyl A."/>
            <person name="Hirai T."/>
            <person name="Hiwatashi Y."/>
            <person name="Ishikawa M."/>
            <person name="Iwata M."/>
            <person name="Karol K.G."/>
            <person name="Koehler B."/>
            <person name="Kolukisaoglu U."/>
            <person name="Kubo M."/>
            <person name="Kurata T."/>
            <person name="Lalonde S."/>
            <person name="Li K."/>
            <person name="Li Y."/>
            <person name="Litt A."/>
            <person name="Lyons E."/>
            <person name="Manning G."/>
            <person name="Maruyama T."/>
            <person name="Michael T.P."/>
            <person name="Mikami K."/>
            <person name="Miyazaki S."/>
            <person name="Morinaga S."/>
            <person name="Murata T."/>
            <person name="Mueller-Roeber B."/>
            <person name="Nelson D.R."/>
            <person name="Obara M."/>
            <person name="Oguri Y."/>
            <person name="Olmstead R.G."/>
            <person name="Onodera N."/>
            <person name="Petersen B.L."/>
            <person name="Pils B."/>
            <person name="Prigge M."/>
            <person name="Rensing S.A."/>
            <person name="Riano-Pachon D.M."/>
            <person name="Roberts A.W."/>
            <person name="Sato Y."/>
            <person name="Scheller H.V."/>
            <person name="Schulz B."/>
            <person name="Schulz C."/>
            <person name="Shakirov E.V."/>
            <person name="Shibagaki N."/>
            <person name="Shinohara N."/>
            <person name="Shippen D.E."/>
            <person name="Soerensen I."/>
            <person name="Sotooka R."/>
            <person name="Sugimoto N."/>
            <person name="Sugita M."/>
            <person name="Sumikawa N."/>
            <person name="Tanurdzic M."/>
            <person name="Theissen G."/>
            <person name="Ulvskov P."/>
            <person name="Wakazuki S."/>
            <person name="Weng J.K."/>
            <person name="Willats W.W."/>
            <person name="Wipf D."/>
            <person name="Wolf P.G."/>
            <person name="Yang L."/>
            <person name="Zimmer A.D."/>
            <person name="Zhu Q."/>
            <person name="Mitros T."/>
            <person name="Hellsten U."/>
            <person name="Loque D."/>
            <person name="Otillar R."/>
            <person name="Salamov A."/>
            <person name="Schmutz J."/>
            <person name="Shapiro H."/>
            <person name="Lindquist E."/>
            <person name="Lucas S."/>
            <person name="Rokhsar D."/>
            <person name="Grigoriev I.V."/>
        </authorList>
    </citation>
    <scope>NUCLEOTIDE SEQUENCE [LARGE SCALE GENOMIC DNA]</scope>
</reference>
<sequence>MLLRFRLRSSALGRSLRPGGSIAGCVSPVEEPPLLRWIAGGGIRLKGTAAGAKNAGKKPIAAASAKEKLTATKVQALEWDGESVLCDCGKPAVLKMSKVKNPGLRYLCCAESVPWFLFIKLDAAQKSKQRCKFFSWIDQPAEEEKKAPSGKKSKAATSGASSGGKAQAKEKPEGASNAGKAKTSRAVKKPGPDEPVAAAKKATVKKALPVKDQVSSKTVATKPPAGANKKKAAATKQEDKAAVANAPAAEKTVKEAAKRKTKTVAPSPPEKNEAAGGAENVGAAVKKTRSKKNAGVSDAIQGAQKNDSATDGAATKNTRSKKNAGLSDAIQGEKKSGSAPDGSGAIPKV</sequence>
<dbReference type="HOGENOM" id="CLU_795457_0_0_1"/>
<protein>
    <submittedName>
        <fullName evidence="2">Uncharacterized protein</fullName>
    </submittedName>
</protein>
<organism evidence="3">
    <name type="scientific">Selaginella moellendorffii</name>
    <name type="common">Spikemoss</name>
    <dbReference type="NCBI Taxonomy" id="88036"/>
    <lineage>
        <taxon>Eukaryota</taxon>
        <taxon>Viridiplantae</taxon>
        <taxon>Streptophyta</taxon>
        <taxon>Embryophyta</taxon>
        <taxon>Tracheophyta</taxon>
        <taxon>Lycopodiopsida</taxon>
        <taxon>Selaginellales</taxon>
        <taxon>Selaginellaceae</taxon>
        <taxon>Selaginella</taxon>
    </lineage>
</organism>
<feature type="compositionally biased region" description="Low complexity" evidence="1">
    <location>
        <begin position="196"/>
        <end position="211"/>
    </location>
</feature>
<feature type="region of interest" description="Disordered" evidence="1">
    <location>
        <begin position="142"/>
        <end position="349"/>
    </location>
</feature>
<dbReference type="Proteomes" id="UP000001514">
    <property type="component" value="Unassembled WGS sequence"/>
</dbReference>
<dbReference type="Gramene" id="EFJ38122">
    <property type="protein sequence ID" value="EFJ38122"/>
    <property type="gene ID" value="SELMODRAFT_402959"/>
</dbReference>